<evidence type="ECO:0000259" key="12">
    <source>
        <dbReference type="Pfam" id="PF13609"/>
    </source>
</evidence>
<dbReference type="CDD" id="cd00342">
    <property type="entry name" value="gram_neg_porins"/>
    <property type="match status" value="1"/>
</dbReference>
<evidence type="ECO:0000256" key="3">
    <source>
        <dbReference type="ARBA" id="ARBA00022448"/>
    </source>
</evidence>
<dbReference type="PRINTS" id="PR00184">
    <property type="entry name" value="NEISSPPORIN"/>
</dbReference>
<comment type="subcellular location">
    <subcellularLocation>
        <location evidence="1">Cell outer membrane</location>
        <topology evidence="1">Multi-pass membrane protein</topology>
    </subcellularLocation>
</comment>
<evidence type="ECO:0000256" key="11">
    <source>
        <dbReference type="SAM" id="SignalP"/>
    </source>
</evidence>
<dbReference type="PANTHER" id="PTHR34501:SF9">
    <property type="entry name" value="MAJOR OUTER MEMBRANE PROTEIN P.IA"/>
    <property type="match status" value="1"/>
</dbReference>
<feature type="domain" description="Porin" evidence="12">
    <location>
        <begin position="7"/>
        <end position="305"/>
    </location>
</feature>
<dbReference type="RefSeq" id="WP_315653052.1">
    <property type="nucleotide sequence ID" value="NZ_JAVXZY010000013.1"/>
</dbReference>
<evidence type="ECO:0000256" key="5">
    <source>
        <dbReference type="ARBA" id="ARBA00022692"/>
    </source>
</evidence>
<evidence type="ECO:0000256" key="4">
    <source>
        <dbReference type="ARBA" id="ARBA00022452"/>
    </source>
</evidence>
<evidence type="ECO:0000256" key="9">
    <source>
        <dbReference type="ARBA" id="ARBA00023136"/>
    </source>
</evidence>
<keyword evidence="3" id="KW-0813">Transport</keyword>
<keyword evidence="9" id="KW-0472">Membrane</keyword>
<accession>A0ABU3PHY2</accession>
<sequence length="335" mass="34512">MKKSFVALAVLSSLAGVAAAQSSVTLFGVVDVNFRQVKGAAGTINRVGSDGNTASRLGVRGVEDLGDGLKASFWLESPLAADTGTVDGAFWGRRATVSLAGEFGEIRLGRHKTSHRLVIDDFDPFSTTGLGDVAKVYSGLGAVSVINRSDNQVAYVLPGNLGGVYGSADVALGEAVDGTKTMAGRLGYKDGALHVAGSYGQTDAKNDKYKLWTIAGSYDFGVVRASLALSETKFGANKQSIVQIGAVAPVGPGSLLVSYANANANTDAEKLKGVGDAKLFAIGYNYPLSKRTSLYSTFSQIKNSGTAAFTVGGDKNTAAAGGTSRGFDVGIKHSF</sequence>
<comment type="subunit">
    <text evidence="2">Homotrimer.</text>
</comment>
<dbReference type="InterPro" id="IPR002299">
    <property type="entry name" value="Porin_Neis"/>
</dbReference>
<evidence type="ECO:0000256" key="1">
    <source>
        <dbReference type="ARBA" id="ARBA00004571"/>
    </source>
</evidence>
<organism evidence="13 14">
    <name type="scientific">Roseateles aquae</name>
    <dbReference type="NCBI Taxonomy" id="3077235"/>
    <lineage>
        <taxon>Bacteria</taxon>
        <taxon>Pseudomonadati</taxon>
        <taxon>Pseudomonadota</taxon>
        <taxon>Betaproteobacteria</taxon>
        <taxon>Burkholderiales</taxon>
        <taxon>Sphaerotilaceae</taxon>
        <taxon>Roseateles</taxon>
    </lineage>
</organism>
<evidence type="ECO:0000256" key="7">
    <source>
        <dbReference type="ARBA" id="ARBA00023065"/>
    </source>
</evidence>
<dbReference type="Gene3D" id="2.40.160.10">
    <property type="entry name" value="Porin"/>
    <property type="match status" value="1"/>
</dbReference>
<reference evidence="13" key="1">
    <citation type="submission" date="2023-09" db="EMBL/GenBank/DDBJ databases">
        <title>Paucibacter sp. APW11 Genome sequencing and assembly.</title>
        <authorList>
            <person name="Kim I."/>
        </authorList>
    </citation>
    <scope>NUCLEOTIDE SEQUENCE</scope>
    <source>
        <strain evidence="13">APW11</strain>
    </source>
</reference>
<dbReference type="SUPFAM" id="SSF56935">
    <property type="entry name" value="Porins"/>
    <property type="match status" value="1"/>
</dbReference>
<proteinExistence type="predicted"/>
<dbReference type="EMBL" id="JAVXZY010000013">
    <property type="protein sequence ID" value="MDT9002162.1"/>
    <property type="molecule type" value="Genomic_DNA"/>
</dbReference>
<evidence type="ECO:0000313" key="14">
    <source>
        <dbReference type="Proteomes" id="UP001246372"/>
    </source>
</evidence>
<keyword evidence="5" id="KW-0812">Transmembrane</keyword>
<feature type="signal peptide" evidence="11">
    <location>
        <begin position="1"/>
        <end position="18"/>
    </location>
</feature>
<dbReference type="PANTHER" id="PTHR34501">
    <property type="entry name" value="PROTEIN YDDL-RELATED"/>
    <property type="match status" value="1"/>
</dbReference>
<keyword evidence="14" id="KW-1185">Reference proteome</keyword>
<dbReference type="InterPro" id="IPR050298">
    <property type="entry name" value="Gram-neg_bact_OMP"/>
</dbReference>
<name>A0ABU3PHY2_9BURK</name>
<dbReference type="InterPro" id="IPR023614">
    <property type="entry name" value="Porin_dom_sf"/>
</dbReference>
<keyword evidence="8" id="KW-0626">Porin</keyword>
<keyword evidence="7" id="KW-0406">Ion transport</keyword>
<dbReference type="InterPro" id="IPR033900">
    <property type="entry name" value="Gram_neg_porin_domain"/>
</dbReference>
<comment type="caution">
    <text evidence="13">The sequence shown here is derived from an EMBL/GenBank/DDBJ whole genome shotgun (WGS) entry which is preliminary data.</text>
</comment>
<evidence type="ECO:0000256" key="2">
    <source>
        <dbReference type="ARBA" id="ARBA00011233"/>
    </source>
</evidence>
<evidence type="ECO:0000256" key="8">
    <source>
        <dbReference type="ARBA" id="ARBA00023114"/>
    </source>
</evidence>
<keyword evidence="10" id="KW-0998">Cell outer membrane</keyword>
<evidence type="ECO:0000313" key="13">
    <source>
        <dbReference type="EMBL" id="MDT9002162.1"/>
    </source>
</evidence>
<dbReference type="Pfam" id="PF13609">
    <property type="entry name" value="Porin_4"/>
    <property type="match status" value="1"/>
</dbReference>
<evidence type="ECO:0000256" key="6">
    <source>
        <dbReference type="ARBA" id="ARBA00022729"/>
    </source>
</evidence>
<dbReference type="Proteomes" id="UP001246372">
    <property type="component" value="Unassembled WGS sequence"/>
</dbReference>
<gene>
    <name evidence="13" type="ORF">RQP53_22980</name>
</gene>
<keyword evidence="6 11" id="KW-0732">Signal</keyword>
<feature type="chain" id="PRO_5047494614" evidence="11">
    <location>
        <begin position="19"/>
        <end position="335"/>
    </location>
</feature>
<keyword evidence="4" id="KW-1134">Transmembrane beta strand</keyword>
<protein>
    <submittedName>
        <fullName evidence="13">Porin</fullName>
    </submittedName>
</protein>
<evidence type="ECO:0000256" key="10">
    <source>
        <dbReference type="ARBA" id="ARBA00023237"/>
    </source>
</evidence>